<dbReference type="EMBL" id="CADEAL010004463">
    <property type="protein sequence ID" value="CAB1460154.1"/>
    <property type="molecule type" value="Genomic_DNA"/>
</dbReference>
<name>A0A9N7ZFG8_PLEPL</name>
<evidence type="ECO:0000313" key="1">
    <source>
        <dbReference type="EMBL" id="CAB1460154.1"/>
    </source>
</evidence>
<comment type="caution">
    <text evidence="1">The sequence shown here is derived from an EMBL/GenBank/DDBJ whole genome shotgun (WGS) entry which is preliminary data.</text>
</comment>
<dbReference type="Proteomes" id="UP001153269">
    <property type="component" value="Unassembled WGS sequence"/>
</dbReference>
<keyword evidence="2" id="KW-1185">Reference proteome</keyword>
<protein>
    <submittedName>
        <fullName evidence="1">Uncharacterized protein</fullName>
    </submittedName>
</protein>
<gene>
    <name evidence="1" type="ORF">PLEPLA_LOCUS47991</name>
</gene>
<dbReference type="AlphaFoldDB" id="A0A9N7ZFG8"/>
<organism evidence="1 2">
    <name type="scientific">Pleuronectes platessa</name>
    <name type="common">European plaice</name>
    <dbReference type="NCBI Taxonomy" id="8262"/>
    <lineage>
        <taxon>Eukaryota</taxon>
        <taxon>Metazoa</taxon>
        <taxon>Chordata</taxon>
        <taxon>Craniata</taxon>
        <taxon>Vertebrata</taxon>
        <taxon>Euteleostomi</taxon>
        <taxon>Actinopterygii</taxon>
        <taxon>Neopterygii</taxon>
        <taxon>Teleostei</taxon>
        <taxon>Neoteleostei</taxon>
        <taxon>Acanthomorphata</taxon>
        <taxon>Carangaria</taxon>
        <taxon>Pleuronectiformes</taxon>
        <taxon>Pleuronectoidei</taxon>
        <taxon>Pleuronectidae</taxon>
        <taxon>Pleuronectes</taxon>
    </lineage>
</organism>
<proteinExistence type="predicted"/>
<reference evidence="1" key="1">
    <citation type="submission" date="2020-03" db="EMBL/GenBank/DDBJ databases">
        <authorList>
            <person name="Weist P."/>
        </authorList>
    </citation>
    <scope>NUCLEOTIDE SEQUENCE</scope>
</reference>
<accession>A0A9N7ZFG8</accession>
<evidence type="ECO:0000313" key="2">
    <source>
        <dbReference type="Proteomes" id="UP001153269"/>
    </source>
</evidence>
<sequence length="122" mass="13318">MNGSKSASVLLLKIKQSLQDHGETSDSLLTPPLVPPSNPMGLVARANKPYWSLPKDELSRVVLELHHNSGEVGADWQILSAYRTLWDVQPSFTCTAKKVEGVGELKPIVKGQEEHANSTLGF</sequence>